<sequence>MLCCYRHPPSALATCLTHDEIQSPAFTFSILCSPAMCTRALTDTDMYSLQRALTHTSRCKCHMQGASAPEQCIAADCKNPSLNSICSTGNAGTLDRNSVACTGMHF</sequence>
<accession>A0AAV1IK01</accession>
<name>A0AAV1IK01_9CHLO</name>
<dbReference type="EMBL" id="CAUYUE010000017">
    <property type="protein sequence ID" value="CAK0787607.1"/>
    <property type="molecule type" value="Genomic_DNA"/>
</dbReference>
<keyword evidence="2" id="KW-1185">Reference proteome</keyword>
<proteinExistence type="predicted"/>
<evidence type="ECO:0000313" key="1">
    <source>
        <dbReference type="EMBL" id="CAK0787607.1"/>
    </source>
</evidence>
<gene>
    <name evidence="1" type="ORF">CVIRNUC_010829</name>
</gene>
<comment type="caution">
    <text evidence="1">The sequence shown here is derived from an EMBL/GenBank/DDBJ whole genome shotgun (WGS) entry which is preliminary data.</text>
</comment>
<dbReference type="Proteomes" id="UP001314263">
    <property type="component" value="Unassembled WGS sequence"/>
</dbReference>
<reference evidence="1 2" key="1">
    <citation type="submission" date="2023-10" db="EMBL/GenBank/DDBJ databases">
        <authorList>
            <person name="Maclean D."/>
            <person name="Macfadyen A."/>
        </authorList>
    </citation>
    <scope>NUCLEOTIDE SEQUENCE [LARGE SCALE GENOMIC DNA]</scope>
</reference>
<dbReference type="AlphaFoldDB" id="A0AAV1IK01"/>
<protein>
    <submittedName>
        <fullName evidence="1">Uncharacterized protein</fullName>
    </submittedName>
</protein>
<evidence type="ECO:0000313" key="2">
    <source>
        <dbReference type="Proteomes" id="UP001314263"/>
    </source>
</evidence>
<organism evidence="1 2">
    <name type="scientific">Coccomyxa viridis</name>
    <dbReference type="NCBI Taxonomy" id="1274662"/>
    <lineage>
        <taxon>Eukaryota</taxon>
        <taxon>Viridiplantae</taxon>
        <taxon>Chlorophyta</taxon>
        <taxon>core chlorophytes</taxon>
        <taxon>Trebouxiophyceae</taxon>
        <taxon>Trebouxiophyceae incertae sedis</taxon>
        <taxon>Coccomyxaceae</taxon>
        <taxon>Coccomyxa</taxon>
    </lineage>
</organism>